<sequence>MLDYRLLEALEKVGTLGSFERAANALGITQSAISQRISTLEQRVGILLVKRDRPVALTDVGLEIAKHVSKVKLLENELINVYNPDSSIPTLKIVMNADSLSTWWHDATAPFLKQHNVAIEIITEDQSQGLAHLQEGSVVACICSTEKTLSGTRSHYIGSMTYRFYCSPEFHQSYFSSAIDQQSLNQAPAVLYGVKDKIHEDAFTQMGLEFSSPRYLCPSSIGMVKQVASGSAYGALPTYQAAESTSELVDVFPDQAAIEIPLYWHYWREGGELLERLTDVLLSKNTRNVLQASNSLSL</sequence>
<dbReference type="Proteomes" id="UP000294656">
    <property type="component" value="Unassembled WGS sequence"/>
</dbReference>
<evidence type="ECO:0000259" key="5">
    <source>
        <dbReference type="PROSITE" id="PS50931"/>
    </source>
</evidence>
<dbReference type="InterPro" id="IPR050176">
    <property type="entry name" value="LTTR"/>
</dbReference>
<evidence type="ECO:0000256" key="3">
    <source>
        <dbReference type="ARBA" id="ARBA00023125"/>
    </source>
</evidence>
<evidence type="ECO:0000256" key="2">
    <source>
        <dbReference type="ARBA" id="ARBA00023015"/>
    </source>
</evidence>
<dbReference type="RefSeq" id="WP_133503924.1">
    <property type="nucleotide sequence ID" value="NZ_SNXC01000012.1"/>
</dbReference>
<dbReference type="NCBIfam" id="TIGR03298">
    <property type="entry name" value="argP"/>
    <property type="match status" value="1"/>
</dbReference>
<dbReference type="InterPro" id="IPR000847">
    <property type="entry name" value="LysR_HTH_N"/>
</dbReference>
<keyword evidence="3" id="KW-0238">DNA-binding</keyword>
<evidence type="ECO:0000313" key="6">
    <source>
        <dbReference type="EMBL" id="TDO97341.1"/>
    </source>
</evidence>
<name>A0A4R6M7G3_9GAMM</name>
<dbReference type="PANTHER" id="PTHR30579">
    <property type="entry name" value="TRANSCRIPTIONAL REGULATOR"/>
    <property type="match status" value="1"/>
</dbReference>
<dbReference type="InterPro" id="IPR036390">
    <property type="entry name" value="WH_DNA-bd_sf"/>
</dbReference>
<protein>
    <submittedName>
        <fullName evidence="6">LysR family transcriptional regulator (Chromosome initiation inhibitor)</fullName>
    </submittedName>
</protein>
<dbReference type="InterPro" id="IPR036388">
    <property type="entry name" value="WH-like_DNA-bd_sf"/>
</dbReference>
<dbReference type="GO" id="GO:0003700">
    <property type="term" value="F:DNA-binding transcription factor activity"/>
    <property type="evidence" value="ECO:0007669"/>
    <property type="project" value="InterPro"/>
</dbReference>
<organism evidence="6 7">
    <name type="scientific">Marinomonas balearica</name>
    <dbReference type="NCBI Taxonomy" id="491947"/>
    <lineage>
        <taxon>Bacteria</taxon>
        <taxon>Pseudomonadati</taxon>
        <taxon>Pseudomonadota</taxon>
        <taxon>Gammaproteobacteria</taxon>
        <taxon>Oceanospirillales</taxon>
        <taxon>Oceanospirillaceae</taxon>
        <taxon>Marinomonas</taxon>
    </lineage>
</organism>
<keyword evidence="2" id="KW-0805">Transcription regulation</keyword>
<dbReference type="InterPro" id="IPR017685">
    <property type="entry name" value="ArgP"/>
</dbReference>
<reference evidence="6 7" key="1">
    <citation type="submission" date="2019-03" db="EMBL/GenBank/DDBJ databases">
        <title>Genomic Encyclopedia of Type Strains, Phase III (KMG-III): the genomes of soil and plant-associated and newly described type strains.</title>
        <authorList>
            <person name="Whitman W."/>
        </authorList>
    </citation>
    <scope>NUCLEOTIDE SEQUENCE [LARGE SCALE GENOMIC DNA]</scope>
    <source>
        <strain evidence="6 7">CECT 7378</strain>
    </source>
</reference>
<keyword evidence="7" id="KW-1185">Reference proteome</keyword>
<evidence type="ECO:0000256" key="1">
    <source>
        <dbReference type="ARBA" id="ARBA00009437"/>
    </source>
</evidence>
<dbReference type="PRINTS" id="PR00039">
    <property type="entry name" value="HTHLYSR"/>
</dbReference>
<dbReference type="EMBL" id="SNXC01000012">
    <property type="protein sequence ID" value="TDO97341.1"/>
    <property type="molecule type" value="Genomic_DNA"/>
</dbReference>
<comment type="caution">
    <text evidence="6">The sequence shown here is derived from an EMBL/GenBank/DDBJ whole genome shotgun (WGS) entry which is preliminary data.</text>
</comment>
<dbReference type="GO" id="GO:0003677">
    <property type="term" value="F:DNA binding"/>
    <property type="evidence" value="ECO:0007669"/>
    <property type="project" value="UniProtKB-KW"/>
</dbReference>
<dbReference type="Gene3D" id="1.10.10.10">
    <property type="entry name" value="Winged helix-like DNA-binding domain superfamily/Winged helix DNA-binding domain"/>
    <property type="match status" value="1"/>
</dbReference>
<dbReference type="PANTHER" id="PTHR30579:SF2">
    <property type="entry name" value="HTH-TYPE TRANSCRIPTIONAL REGULATOR ARGP"/>
    <property type="match status" value="1"/>
</dbReference>
<dbReference type="Pfam" id="PF00126">
    <property type="entry name" value="HTH_1"/>
    <property type="match status" value="1"/>
</dbReference>
<dbReference type="NCBIfam" id="NF002964">
    <property type="entry name" value="PRK03635.1"/>
    <property type="match status" value="1"/>
</dbReference>
<dbReference type="PROSITE" id="PS50931">
    <property type="entry name" value="HTH_LYSR"/>
    <property type="match status" value="1"/>
</dbReference>
<dbReference type="SUPFAM" id="SSF53850">
    <property type="entry name" value="Periplasmic binding protein-like II"/>
    <property type="match status" value="1"/>
</dbReference>
<dbReference type="Gene3D" id="3.40.190.290">
    <property type="match status" value="1"/>
</dbReference>
<accession>A0A4R6M7G3</accession>
<feature type="domain" description="HTH lysR-type" evidence="5">
    <location>
        <begin position="2"/>
        <end position="58"/>
    </location>
</feature>
<dbReference type="OrthoDB" id="3252676at2"/>
<dbReference type="AlphaFoldDB" id="A0A4R6M7G3"/>
<gene>
    <name evidence="6" type="ORF">DFP79_2158</name>
</gene>
<comment type="similarity">
    <text evidence="1">Belongs to the LysR transcriptional regulatory family.</text>
</comment>
<evidence type="ECO:0000256" key="4">
    <source>
        <dbReference type="ARBA" id="ARBA00023163"/>
    </source>
</evidence>
<dbReference type="Pfam" id="PF03466">
    <property type="entry name" value="LysR_substrate"/>
    <property type="match status" value="1"/>
</dbReference>
<proteinExistence type="inferred from homology"/>
<keyword evidence="4" id="KW-0804">Transcription</keyword>
<dbReference type="InterPro" id="IPR005119">
    <property type="entry name" value="LysR_subst-bd"/>
</dbReference>
<dbReference type="SUPFAM" id="SSF46785">
    <property type="entry name" value="Winged helix' DNA-binding domain"/>
    <property type="match status" value="1"/>
</dbReference>
<evidence type="ECO:0000313" key="7">
    <source>
        <dbReference type="Proteomes" id="UP000294656"/>
    </source>
</evidence>